<reference evidence="2" key="1">
    <citation type="submission" date="2020-11" db="EMBL/GenBank/DDBJ databases">
        <authorList>
            <consortium name="DOE Joint Genome Institute"/>
            <person name="Ahrendt S."/>
            <person name="Riley R."/>
            <person name="Andreopoulos W."/>
            <person name="Labutti K."/>
            <person name="Pangilinan J."/>
            <person name="Ruiz-Duenas F.J."/>
            <person name="Barrasa J.M."/>
            <person name="Sanchez-Garcia M."/>
            <person name="Camarero S."/>
            <person name="Miyauchi S."/>
            <person name="Serrano A."/>
            <person name="Linde D."/>
            <person name="Babiker R."/>
            <person name="Drula E."/>
            <person name="Ayuso-Fernandez I."/>
            <person name="Pacheco R."/>
            <person name="Padilla G."/>
            <person name="Ferreira P."/>
            <person name="Barriuso J."/>
            <person name="Kellner H."/>
            <person name="Castanera R."/>
            <person name="Alfaro M."/>
            <person name="Ramirez L."/>
            <person name="Pisabarro A.G."/>
            <person name="Kuo A."/>
            <person name="Tritt A."/>
            <person name="Lipzen A."/>
            <person name="He G."/>
            <person name="Yan M."/>
            <person name="Ng V."/>
            <person name="Cullen D."/>
            <person name="Martin F."/>
            <person name="Rosso M.-N."/>
            <person name="Henrissat B."/>
            <person name="Hibbett D."/>
            <person name="Martinez A.T."/>
            <person name="Grigoriev I.V."/>
        </authorList>
    </citation>
    <scope>NUCLEOTIDE SEQUENCE</scope>
    <source>
        <strain evidence="2">CIRM-BRFM 674</strain>
    </source>
</reference>
<evidence type="ECO:0000313" key="3">
    <source>
        <dbReference type="Proteomes" id="UP000807469"/>
    </source>
</evidence>
<name>A0A9P5Z0T9_9AGAR</name>
<gene>
    <name evidence="2" type="ORF">BDN70DRAFT_922146</name>
</gene>
<accession>A0A9P5Z0T9</accession>
<sequence>MAPKMGKLNEIICHETKGHYYVGIEPTAFLDEFMPWNETTPIAYRQMAPSKARIAFLKSVPPVPGQLESTMYKPFVKALDRYITDEMLRSANIEEPQTLRFFNSLRANLSCEKLNVDVSTYWSRDLPRRTKFSHQQTHEEFKPSLIYDAFQHDLDEPRVAKEADEDDNKRRSNDEADLESEGGRNVEKLEEAKEDEEEEDSVELEEIQPILHSEALED</sequence>
<dbReference type="OrthoDB" id="3036589at2759"/>
<protein>
    <submittedName>
        <fullName evidence="2">Uncharacterized protein</fullName>
    </submittedName>
</protein>
<dbReference type="EMBL" id="MU155243">
    <property type="protein sequence ID" value="KAF9478064.1"/>
    <property type="molecule type" value="Genomic_DNA"/>
</dbReference>
<evidence type="ECO:0000256" key="1">
    <source>
        <dbReference type="SAM" id="MobiDB-lite"/>
    </source>
</evidence>
<keyword evidence="3" id="KW-1185">Reference proteome</keyword>
<feature type="compositionally biased region" description="Basic and acidic residues" evidence="1">
    <location>
        <begin position="158"/>
        <end position="174"/>
    </location>
</feature>
<feature type="compositionally biased region" description="Acidic residues" evidence="1">
    <location>
        <begin position="192"/>
        <end position="206"/>
    </location>
</feature>
<dbReference type="AlphaFoldDB" id="A0A9P5Z0T9"/>
<comment type="caution">
    <text evidence="2">The sequence shown here is derived from an EMBL/GenBank/DDBJ whole genome shotgun (WGS) entry which is preliminary data.</text>
</comment>
<feature type="compositionally biased region" description="Basic and acidic residues" evidence="1">
    <location>
        <begin position="181"/>
        <end position="191"/>
    </location>
</feature>
<proteinExistence type="predicted"/>
<dbReference type="Proteomes" id="UP000807469">
    <property type="component" value="Unassembled WGS sequence"/>
</dbReference>
<evidence type="ECO:0000313" key="2">
    <source>
        <dbReference type="EMBL" id="KAF9478064.1"/>
    </source>
</evidence>
<feature type="region of interest" description="Disordered" evidence="1">
    <location>
        <begin position="158"/>
        <end position="218"/>
    </location>
</feature>
<organism evidence="2 3">
    <name type="scientific">Pholiota conissans</name>
    <dbReference type="NCBI Taxonomy" id="109636"/>
    <lineage>
        <taxon>Eukaryota</taxon>
        <taxon>Fungi</taxon>
        <taxon>Dikarya</taxon>
        <taxon>Basidiomycota</taxon>
        <taxon>Agaricomycotina</taxon>
        <taxon>Agaricomycetes</taxon>
        <taxon>Agaricomycetidae</taxon>
        <taxon>Agaricales</taxon>
        <taxon>Agaricineae</taxon>
        <taxon>Strophariaceae</taxon>
        <taxon>Pholiota</taxon>
    </lineage>
</organism>